<comment type="caution">
    <text evidence="1">The sequence shown here is derived from an EMBL/GenBank/DDBJ whole genome shotgun (WGS) entry which is preliminary data.</text>
</comment>
<reference evidence="1 2" key="1">
    <citation type="submission" date="2018-08" db="EMBL/GenBank/DDBJ databases">
        <title>Recombination of ecologically and evolutionarily significant loci maintains genetic cohesion in the Pseudomonas syringae species complex.</title>
        <authorList>
            <person name="Dillon M."/>
            <person name="Thakur S."/>
            <person name="Almeida R.N.D."/>
            <person name="Weir B.S."/>
            <person name="Guttman D.S."/>
        </authorList>
    </citation>
    <scope>NUCLEOTIDE SEQUENCE [LARGE SCALE GENOMIC DNA]</scope>
    <source>
        <strain evidence="1 2">ICMP 4332</strain>
    </source>
</reference>
<evidence type="ECO:0000313" key="2">
    <source>
        <dbReference type="Proteomes" id="UP000279057"/>
    </source>
</evidence>
<dbReference type="Gene3D" id="3.40.50.200">
    <property type="entry name" value="Peptidase S8/S53 domain"/>
    <property type="match status" value="1"/>
</dbReference>
<protein>
    <recommendedName>
        <fullName evidence="3">Peptidase S8/S53 domain-containing protein</fullName>
    </recommendedName>
</protein>
<sequence>MKIKLIRPLISAAEPEHAGDAWGVAAVNAHLSTYTGSGVRVAVLDTGTDRRDCFSPGFDASDFGHGLVSAPI</sequence>
<dbReference type="SUPFAM" id="SSF52743">
    <property type="entry name" value="Subtilisin-like"/>
    <property type="match status" value="1"/>
</dbReference>
<dbReference type="InterPro" id="IPR036852">
    <property type="entry name" value="Peptidase_S8/S53_dom_sf"/>
</dbReference>
<evidence type="ECO:0008006" key="3">
    <source>
        <dbReference type="Google" id="ProtNLM"/>
    </source>
</evidence>
<evidence type="ECO:0000313" key="1">
    <source>
        <dbReference type="EMBL" id="RMM58570.1"/>
    </source>
</evidence>
<proteinExistence type="predicted"/>
<organism evidence="1 2">
    <name type="scientific">Pseudomonas savastanoi pv. glycinea</name>
    <name type="common">Pseudomonas syringae pv. glycinea</name>
    <dbReference type="NCBI Taxonomy" id="318"/>
    <lineage>
        <taxon>Bacteria</taxon>
        <taxon>Pseudomonadati</taxon>
        <taxon>Pseudomonadota</taxon>
        <taxon>Gammaproteobacteria</taxon>
        <taxon>Pseudomonadales</taxon>
        <taxon>Pseudomonadaceae</taxon>
        <taxon>Pseudomonas</taxon>
    </lineage>
</organism>
<dbReference type="EMBL" id="RBOM01000319">
    <property type="protein sequence ID" value="RMM58570.1"/>
    <property type="molecule type" value="Genomic_DNA"/>
</dbReference>
<dbReference type="GO" id="GO:0004252">
    <property type="term" value="F:serine-type endopeptidase activity"/>
    <property type="evidence" value="ECO:0007669"/>
    <property type="project" value="InterPro"/>
</dbReference>
<dbReference type="AlphaFoldDB" id="A0A3M3F9H5"/>
<dbReference type="GO" id="GO:0006508">
    <property type="term" value="P:proteolysis"/>
    <property type="evidence" value="ECO:0007669"/>
    <property type="project" value="InterPro"/>
</dbReference>
<name>A0A3M3F9H5_PSESG</name>
<accession>A0A3M3F9H5</accession>
<dbReference type="Proteomes" id="UP000279057">
    <property type="component" value="Unassembled WGS sequence"/>
</dbReference>
<gene>
    <name evidence="1" type="ORF">ALQ74_102637</name>
</gene>